<evidence type="ECO:0000313" key="2">
    <source>
        <dbReference type="EMBL" id="GFE37345.1"/>
    </source>
</evidence>
<keyword evidence="3" id="KW-1185">Reference proteome</keyword>
<feature type="compositionally biased region" description="Polar residues" evidence="1">
    <location>
        <begin position="34"/>
        <end position="45"/>
    </location>
</feature>
<evidence type="ECO:0000313" key="3">
    <source>
        <dbReference type="Proteomes" id="UP000431826"/>
    </source>
</evidence>
<dbReference type="Proteomes" id="UP000431826">
    <property type="component" value="Unassembled WGS sequence"/>
</dbReference>
<name>A0A640USP6_9ACTN</name>
<reference evidence="2 3" key="1">
    <citation type="submission" date="2019-12" db="EMBL/GenBank/DDBJ databases">
        <title>Whole genome shotgun sequence of Streptomyces tubercidicus NBRC 13090.</title>
        <authorList>
            <person name="Ichikawa N."/>
            <person name="Kimura A."/>
            <person name="Kitahashi Y."/>
            <person name="Komaki H."/>
            <person name="Tamura T."/>
        </authorList>
    </citation>
    <scope>NUCLEOTIDE SEQUENCE [LARGE SCALE GENOMIC DNA]</scope>
    <source>
        <strain evidence="2 3">NBRC 13090</strain>
    </source>
</reference>
<evidence type="ECO:0000256" key="1">
    <source>
        <dbReference type="SAM" id="MobiDB-lite"/>
    </source>
</evidence>
<organism evidence="2 3">
    <name type="scientific">Streptomyces tubercidicus</name>
    <dbReference type="NCBI Taxonomy" id="47759"/>
    <lineage>
        <taxon>Bacteria</taxon>
        <taxon>Bacillati</taxon>
        <taxon>Actinomycetota</taxon>
        <taxon>Actinomycetes</taxon>
        <taxon>Kitasatosporales</taxon>
        <taxon>Streptomycetaceae</taxon>
        <taxon>Streptomyces</taxon>
    </lineage>
</organism>
<dbReference type="AlphaFoldDB" id="A0A640USP6"/>
<comment type="caution">
    <text evidence="2">The sequence shown here is derived from an EMBL/GenBank/DDBJ whole genome shotgun (WGS) entry which is preliminary data.</text>
</comment>
<proteinExistence type="predicted"/>
<feature type="region of interest" description="Disordered" evidence="1">
    <location>
        <begin position="1"/>
        <end position="60"/>
    </location>
</feature>
<protein>
    <submittedName>
        <fullName evidence="2">Uncharacterized protein</fullName>
    </submittedName>
</protein>
<gene>
    <name evidence="2" type="ORF">Stube_20180</name>
</gene>
<dbReference type="EMBL" id="BLIR01000001">
    <property type="protein sequence ID" value="GFE37345.1"/>
    <property type="molecule type" value="Genomic_DNA"/>
</dbReference>
<accession>A0A640USP6</accession>
<sequence>MAVHLLRPRCGSGEEATTATARGGDKGRGPGPSQVRTPPKQQSSPHAPAQKTDHPVNVVK</sequence>